<dbReference type="RefSeq" id="WP_187329401.1">
    <property type="nucleotide sequence ID" value="NZ_CP021983.2"/>
</dbReference>
<accession>A0A1Z3HNJ8</accession>
<evidence type="ECO:0000256" key="1">
    <source>
        <dbReference type="SAM" id="MobiDB-lite"/>
    </source>
</evidence>
<dbReference type="EMBL" id="CP021983">
    <property type="protein sequence ID" value="ASC71846.1"/>
    <property type="molecule type" value="Genomic_DNA"/>
</dbReference>
<feature type="region of interest" description="Disordered" evidence="1">
    <location>
        <begin position="1"/>
        <end position="30"/>
    </location>
</feature>
<gene>
    <name evidence="2" type="ORF">XM38_028000</name>
</gene>
<keyword evidence="3" id="KW-1185">Reference proteome</keyword>
<sequence>MTMNPHPKAHRPLPLLQAADGSSKSEPLLQRPSPLTAQWVVIDGKLLCQWRAQ</sequence>
<proteinExistence type="predicted"/>
<reference evidence="2 3" key="1">
    <citation type="journal article" date="2016" name="Biochim. Biophys. Acta">
        <title>Characterization of red-shifted phycobilisomes isolated from the chlorophyll f-containing cyanobacterium Halomicronema hongdechloris.</title>
        <authorList>
            <person name="Li Y."/>
            <person name="Lin Y."/>
            <person name="Garvey C.J."/>
            <person name="Birch D."/>
            <person name="Corkery R.W."/>
            <person name="Loughlin P.C."/>
            <person name="Scheer H."/>
            <person name="Willows R.D."/>
            <person name="Chen M."/>
        </authorList>
    </citation>
    <scope>NUCLEOTIDE SEQUENCE [LARGE SCALE GENOMIC DNA]</scope>
    <source>
        <strain evidence="2 3">C2206</strain>
    </source>
</reference>
<dbReference type="AlphaFoldDB" id="A0A1Z3HNJ8"/>
<evidence type="ECO:0000313" key="3">
    <source>
        <dbReference type="Proteomes" id="UP000191901"/>
    </source>
</evidence>
<dbReference type="KEGG" id="hhg:XM38_028000"/>
<protein>
    <submittedName>
        <fullName evidence="2">Uncharacterized protein</fullName>
    </submittedName>
</protein>
<organism evidence="2 3">
    <name type="scientific">Halomicronema hongdechloris C2206</name>
    <dbReference type="NCBI Taxonomy" id="1641165"/>
    <lineage>
        <taxon>Bacteria</taxon>
        <taxon>Bacillati</taxon>
        <taxon>Cyanobacteriota</taxon>
        <taxon>Cyanophyceae</taxon>
        <taxon>Nodosilineales</taxon>
        <taxon>Nodosilineaceae</taxon>
        <taxon>Halomicronema</taxon>
    </lineage>
</organism>
<dbReference type="Proteomes" id="UP000191901">
    <property type="component" value="Chromosome"/>
</dbReference>
<name>A0A1Z3HNJ8_9CYAN</name>
<evidence type="ECO:0000313" key="2">
    <source>
        <dbReference type="EMBL" id="ASC71846.1"/>
    </source>
</evidence>